<dbReference type="PANTHER" id="PTHR12302:SF26">
    <property type="entry name" value="BLR1266 PROTEIN"/>
    <property type="match status" value="1"/>
</dbReference>
<organism evidence="2 3">
    <name type="scientific">Bradyrhizobium canariense</name>
    <dbReference type="NCBI Taxonomy" id="255045"/>
    <lineage>
        <taxon>Bacteria</taxon>
        <taxon>Pseudomonadati</taxon>
        <taxon>Pseudomonadota</taxon>
        <taxon>Alphaproteobacteria</taxon>
        <taxon>Hyphomicrobiales</taxon>
        <taxon>Nitrobacteraceae</taxon>
        <taxon>Bradyrhizobium</taxon>
    </lineage>
</organism>
<dbReference type="PROSITE" id="PS50830">
    <property type="entry name" value="TNASE_3"/>
    <property type="match status" value="1"/>
</dbReference>
<dbReference type="Gene3D" id="2.40.50.90">
    <property type="match status" value="1"/>
</dbReference>
<dbReference type="SMART" id="SM00318">
    <property type="entry name" value="SNc"/>
    <property type="match status" value="1"/>
</dbReference>
<dbReference type="Proteomes" id="UP000243904">
    <property type="component" value="Chromosome I"/>
</dbReference>
<evidence type="ECO:0000259" key="1">
    <source>
        <dbReference type="PROSITE" id="PS50830"/>
    </source>
</evidence>
<gene>
    <name evidence="2" type="ORF">SAMN05444158_3149</name>
</gene>
<keyword evidence="3" id="KW-1185">Reference proteome</keyword>
<dbReference type="EMBL" id="LT629750">
    <property type="protein sequence ID" value="SDS77237.1"/>
    <property type="molecule type" value="Genomic_DNA"/>
</dbReference>
<dbReference type="InterPro" id="IPR035437">
    <property type="entry name" value="SNase_OB-fold_sf"/>
</dbReference>
<keyword evidence="2" id="KW-0378">Hydrolase</keyword>
<dbReference type="InterPro" id="IPR016071">
    <property type="entry name" value="Staphylococal_nuclease_OB-fold"/>
</dbReference>
<dbReference type="GO" id="GO:0004519">
    <property type="term" value="F:endonuclease activity"/>
    <property type="evidence" value="ECO:0007669"/>
    <property type="project" value="UniProtKB-KW"/>
</dbReference>
<accession>A0A1H1UXJ8</accession>
<evidence type="ECO:0000313" key="2">
    <source>
        <dbReference type="EMBL" id="SDS77237.1"/>
    </source>
</evidence>
<keyword evidence="2" id="KW-0540">Nuclease</keyword>
<dbReference type="SUPFAM" id="SSF50199">
    <property type="entry name" value="Staphylococcal nuclease"/>
    <property type="match status" value="1"/>
</dbReference>
<dbReference type="PANTHER" id="PTHR12302">
    <property type="entry name" value="EBNA2 BINDING PROTEIN P100"/>
    <property type="match status" value="1"/>
</dbReference>
<reference evidence="3" key="1">
    <citation type="submission" date="2016-10" db="EMBL/GenBank/DDBJ databases">
        <authorList>
            <person name="Varghese N."/>
            <person name="Submissions S."/>
        </authorList>
    </citation>
    <scope>NUCLEOTIDE SEQUENCE [LARGE SCALE GENOMIC DNA]</scope>
    <source>
        <strain evidence="3">GAS369</strain>
    </source>
</reference>
<dbReference type="AlphaFoldDB" id="A0A1H1UXJ8"/>
<keyword evidence="2" id="KW-0255">Endonuclease</keyword>
<dbReference type="Pfam" id="PF00565">
    <property type="entry name" value="SNase"/>
    <property type="match status" value="1"/>
</dbReference>
<evidence type="ECO:0000313" key="3">
    <source>
        <dbReference type="Proteomes" id="UP000243904"/>
    </source>
</evidence>
<protein>
    <submittedName>
        <fullName evidence="2">Endonuclease YncB, thermonuclease family</fullName>
    </submittedName>
</protein>
<dbReference type="RefSeq" id="WP_349536787.1">
    <property type="nucleotide sequence ID" value="NZ_LT629750.1"/>
</dbReference>
<proteinExistence type="predicted"/>
<sequence length="178" mass="19339">MYDVFKIGAALMALVLGPISIVFADDLTGQASIIDGDTLEIHGTRIRLWGVDAPESSQLCRGEDSEQYRCGAQAANDLDAFIARRPVSCLPISLDRYGRTVATCSVGGADIGDWLVRNGLALDWPEYSKRKYEAAQHDAEEAGRGIWKGSYVEPWLYRICIRASGTPANCSDDANAPP</sequence>
<feature type="domain" description="TNase-like" evidence="1">
    <location>
        <begin position="33"/>
        <end position="149"/>
    </location>
</feature>
<name>A0A1H1UXJ8_9BRAD</name>